<sequence>IVDRVRREQEQELADAAGEGLAHEAKGVRTGDERLDRWWEDSEDDAEEQILQAYIVRKGGRAGIKRRSNEALPKGSKDVDRWLGAGA</sequence>
<feature type="compositionally biased region" description="Basic and acidic residues" evidence="1">
    <location>
        <begin position="1"/>
        <end position="10"/>
    </location>
</feature>
<feature type="non-terminal residue" evidence="2">
    <location>
        <position position="87"/>
    </location>
</feature>
<feature type="region of interest" description="Disordered" evidence="1">
    <location>
        <begin position="1"/>
        <end position="30"/>
    </location>
</feature>
<feature type="non-terminal residue" evidence="2">
    <location>
        <position position="1"/>
    </location>
</feature>
<protein>
    <submittedName>
        <fullName evidence="2">Uncharacterized protein</fullName>
    </submittedName>
</protein>
<feature type="region of interest" description="Disordered" evidence="1">
    <location>
        <begin position="65"/>
        <end position="87"/>
    </location>
</feature>
<feature type="compositionally biased region" description="Basic and acidic residues" evidence="1">
    <location>
        <begin position="21"/>
        <end position="30"/>
    </location>
</feature>
<name>A0A9K3GR84_9EUKA</name>
<evidence type="ECO:0000256" key="1">
    <source>
        <dbReference type="SAM" id="MobiDB-lite"/>
    </source>
</evidence>
<dbReference type="Proteomes" id="UP000265618">
    <property type="component" value="Unassembled WGS sequence"/>
</dbReference>
<keyword evidence="3" id="KW-1185">Reference proteome</keyword>
<proteinExistence type="predicted"/>
<reference evidence="2 3" key="1">
    <citation type="journal article" date="2018" name="PLoS ONE">
        <title>The draft genome of Kipferlia bialata reveals reductive genome evolution in fornicate parasites.</title>
        <authorList>
            <person name="Tanifuji G."/>
            <person name="Takabayashi S."/>
            <person name="Kume K."/>
            <person name="Takagi M."/>
            <person name="Nakayama T."/>
            <person name="Kamikawa R."/>
            <person name="Inagaki Y."/>
            <person name="Hashimoto T."/>
        </authorList>
    </citation>
    <scope>NUCLEOTIDE SEQUENCE [LARGE SCALE GENOMIC DNA]</scope>
    <source>
        <strain evidence="2">NY0173</strain>
    </source>
</reference>
<dbReference type="EMBL" id="BDIP01009896">
    <property type="protein sequence ID" value="GIQ92517.1"/>
    <property type="molecule type" value="Genomic_DNA"/>
</dbReference>
<evidence type="ECO:0000313" key="2">
    <source>
        <dbReference type="EMBL" id="GIQ92517.1"/>
    </source>
</evidence>
<gene>
    <name evidence="2" type="ORF">KIPB_016336</name>
</gene>
<evidence type="ECO:0000313" key="3">
    <source>
        <dbReference type="Proteomes" id="UP000265618"/>
    </source>
</evidence>
<dbReference type="AlphaFoldDB" id="A0A9K3GR84"/>
<accession>A0A9K3GR84</accession>
<comment type="caution">
    <text evidence="2">The sequence shown here is derived from an EMBL/GenBank/DDBJ whole genome shotgun (WGS) entry which is preliminary data.</text>
</comment>
<organism evidence="2 3">
    <name type="scientific">Kipferlia bialata</name>
    <dbReference type="NCBI Taxonomy" id="797122"/>
    <lineage>
        <taxon>Eukaryota</taxon>
        <taxon>Metamonada</taxon>
        <taxon>Carpediemonas-like organisms</taxon>
        <taxon>Kipferlia</taxon>
    </lineage>
</organism>